<proteinExistence type="predicted"/>
<evidence type="ECO:0000313" key="1">
    <source>
        <dbReference type="EMBL" id="TRZ16871.1"/>
    </source>
</evidence>
<name>A0A8K1GF58_9PASS</name>
<dbReference type="EMBL" id="SWJQ01000291">
    <property type="protein sequence ID" value="TRZ16871.1"/>
    <property type="molecule type" value="Genomic_DNA"/>
</dbReference>
<organism evidence="1 2">
    <name type="scientific">Zosterops borbonicus</name>
    <dbReference type="NCBI Taxonomy" id="364589"/>
    <lineage>
        <taxon>Eukaryota</taxon>
        <taxon>Metazoa</taxon>
        <taxon>Chordata</taxon>
        <taxon>Craniata</taxon>
        <taxon>Vertebrata</taxon>
        <taxon>Euteleostomi</taxon>
        <taxon>Archelosauria</taxon>
        <taxon>Archosauria</taxon>
        <taxon>Dinosauria</taxon>
        <taxon>Saurischia</taxon>
        <taxon>Theropoda</taxon>
        <taxon>Coelurosauria</taxon>
        <taxon>Aves</taxon>
        <taxon>Neognathae</taxon>
        <taxon>Neoaves</taxon>
        <taxon>Telluraves</taxon>
        <taxon>Australaves</taxon>
        <taxon>Passeriformes</taxon>
        <taxon>Sylvioidea</taxon>
        <taxon>Zosteropidae</taxon>
        <taxon>Zosterops</taxon>
    </lineage>
</organism>
<reference evidence="1" key="1">
    <citation type="submission" date="2019-04" db="EMBL/GenBank/DDBJ databases">
        <title>Genome assembly of Zosterops borbonicus 15179.</title>
        <authorList>
            <person name="Leroy T."/>
            <person name="Anselmetti Y."/>
            <person name="Tilak M.-K."/>
            <person name="Nabholz B."/>
        </authorList>
    </citation>
    <scope>NUCLEOTIDE SEQUENCE</scope>
    <source>
        <strain evidence="1">HGM_15179</strain>
        <tissue evidence="1">Muscle</tissue>
    </source>
</reference>
<dbReference type="Proteomes" id="UP000796761">
    <property type="component" value="Unassembled WGS sequence"/>
</dbReference>
<evidence type="ECO:0000313" key="2">
    <source>
        <dbReference type="Proteomes" id="UP000796761"/>
    </source>
</evidence>
<comment type="caution">
    <text evidence="1">The sequence shown here is derived from an EMBL/GenBank/DDBJ whole genome shotgun (WGS) entry which is preliminary data.</text>
</comment>
<accession>A0A8K1GF58</accession>
<keyword evidence="2" id="KW-1185">Reference proteome</keyword>
<protein>
    <submittedName>
        <fullName evidence="1">Uncharacterized protein</fullName>
    </submittedName>
</protein>
<sequence>MEGQRCCCPLPFAYFPHGKSIQVVADGVGMIPLPGLKLVDLPGEYQNFGNMTPQMAAAFVSTIVVKHGLLTARGMKEESCLQKIYGWEKSHSVSSCPPKPFGKYPHRLTANCNAAIYVSNLPVPDTSKHVDVFGLEKGNGEYLQDVKESELHSRGEKT</sequence>
<dbReference type="AlphaFoldDB" id="A0A8K1GF58"/>
<gene>
    <name evidence="1" type="ORF">HGM15179_010235</name>
</gene>